<organism evidence="9 10">
    <name type="scientific">Owenia fusiformis</name>
    <name type="common">Polychaete worm</name>
    <dbReference type="NCBI Taxonomy" id="6347"/>
    <lineage>
        <taxon>Eukaryota</taxon>
        <taxon>Metazoa</taxon>
        <taxon>Spiralia</taxon>
        <taxon>Lophotrochozoa</taxon>
        <taxon>Annelida</taxon>
        <taxon>Polychaeta</taxon>
        <taxon>Sedentaria</taxon>
        <taxon>Canalipalpata</taxon>
        <taxon>Sabellida</taxon>
        <taxon>Oweniida</taxon>
        <taxon>Oweniidae</taxon>
        <taxon>Owenia</taxon>
    </lineage>
</organism>
<dbReference type="GO" id="GO:0031902">
    <property type="term" value="C:late endosome membrane"/>
    <property type="evidence" value="ECO:0007669"/>
    <property type="project" value="UniProtKB-SubCell"/>
</dbReference>
<keyword evidence="5" id="KW-0653">Protein transport</keyword>
<evidence type="ECO:0000256" key="5">
    <source>
        <dbReference type="ARBA" id="ARBA00022927"/>
    </source>
</evidence>
<sequence length="304" mass="33682">MQEVKDSLPSDYPITGLCIVSNQSNCPPGYQTISKSYDRGEDADLWKDSIFKSKVTRYLCTTRHFPLDYGRLNNVLADILIQNEKDIIPTGFTDLGVTLDTKEKSIKKKMICVKMLPREATTHAICELLILSGSRRPPTGYTLAGELNNLMLCFKMGEVPRDTKTTPTPGEHGVPPAYMPNKINQSSPGPPSALPYALNPASRPQPGSNQSPQGAIHNGDIPTRPVPVSERCFSGTLVRQASILTTPLSGVPFSLNPRYTDLQSLTNVHIAELGYRSLVDIENEYQYNFRLERTITTRSPDDLE</sequence>
<dbReference type="OrthoDB" id="6021306at2759"/>
<comment type="function">
    <text evidence="7">Component of the ESCRT-I complex, a regulator of vesicular trafficking process. Required for the sorting of endocytic ubiquitinated cargos into multivesicular bodies.</text>
</comment>
<evidence type="ECO:0000256" key="8">
    <source>
        <dbReference type="SAM" id="MobiDB-lite"/>
    </source>
</evidence>
<keyword evidence="4" id="KW-0967">Endosome</keyword>
<dbReference type="PANTHER" id="PTHR31547">
    <property type="entry name" value="MULTIVESICULAR BODY SUBUNIT 12B"/>
    <property type="match status" value="1"/>
</dbReference>
<dbReference type="InterPro" id="IPR040297">
    <property type="entry name" value="MVB12B"/>
</dbReference>
<dbReference type="Pfam" id="PF10240">
    <property type="entry name" value="DUF2464"/>
    <property type="match status" value="1"/>
</dbReference>
<dbReference type="GO" id="GO:0042058">
    <property type="term" value="P:regulation of epidermal growth factor receptor signaling pathway"/>
    <property type="evidence" value="ECO:0007669"/>
    <property type="project" value="TreeGrafter"/>
</dbReference>
<dbReference type="Gene3D" id="2.100.10.50">
    <property type="match status" value="1"/>
</dbReference>
<dbReference type="PROSITE" id="PS51497">
    <property type="entry name" value="UMA"/>
    <property type="match status" value="1"/>
</dbReference>
<evidence type="ECO:0000256" key="6">
    <source>
        <dbReference type="ARBA" id="ARBA00023136"/>
    </source>
</evidence>
<keyword evidence="3" id="KW-0813">Transport</keyword>
<dbReference type="EMBL" id="CAIIXF020000006">
    <property type="protein sequence ID" value="CAH1787942.1"/>
    <property type="molecule type" value="Genomic_DNA"/>
</dbReference>
<dbReference type="PROSITE" id="PS51498">
    <property type="entry name" value="MABP"/>
    <property type="match status" value="1"/>
</dbReference>
<dbReference type="InterPro" id="IPR023341">
    <property type="entry name" value="MABP"/>
</dbReference>
<evidence type="ECO:0000256" key="1">
    <source>
        <dbReference type="ARBA" id="ARBA00004633"/>
    </source>
</evidence>
<evidence type="ECO:0000256" key="4">
    <source>
        <dbReference type="ARBA" id="ARBA00022753"/>
    </source>
</evidence>
<proteinExistence type="inferred from homology"/>
<dbReference type="GO" id="GO:0015031">
    <property type="term" value="P:protein transport"/>
    <property type="evidence" value="ECO:0007669"/>
    <property type="project" value="UniProtKB-KW"/>
</dbReference>
<evidence type="ECO:0000256" key="7">
    <source>
        <dbReference type="ARBA" id="ARBA00053101"/>
    </source>
</evidence>
<accession>A0A8J1YBJ9</accession>
<evidence type="ECO:0000256" key="2">
    <source>
        <dbReference type="ARBA" id="ARBA00010432"/>
    </source>
</evidence>
<evidence type="ECO:0000256" key="3">
    <source>
        <dbReference type="ARBA" id="ARBA00022448"/>
    </source>
</evidence>
<protein>
    <submittedName>
        <fullName evidence="9">Uncharacterized protein</fullName>
    </submittedName>
</protein>
<name>A0A8J1YBJ9_OWEFU</name>
<feature type="region of interest" description="Disordered" evidence="8">
    <location>
        <begin position="161"/>
        <end position="225"/>
    </location>
</feature>
<dbReference type="InterPro" id="IPR018798">
    <property type="entry name" value="MVB12A/B"/>
</dbReference>
<dbReference type="PANTHER" id="PTHR31547:SF1">
    <property type="entry name" value="MULTIVESICULAR BODY SUBUNIT 12B"/>
    <property type="match status" value="1"/>
</dbReference>
<reference evidence="9" key="1">
    <citation type="submission" date="2022-03" db="EMBL/GenBank/DDBJ databases">
        <authorList>
            <person name="Martin C."/>
        </authorList>
    </citation>
    <scope>NUCLEOTIDE SEQUENCE</scope>
</reference>
<keyword evidence="6" id="KW-0472">Membrane</keyword>
<dbReference type="Proteomes" id="UP000749559">
    <property type="component" value="Unassembled WGS sequence"/>
</dbReference>
<dbReference type="FunFam" id="2.100.10.50:FF:000002">
    <property type="entry name" value="Multivesicular body subunit 12B"/>
    <property type="match status" value="1"/>
</dbReference>
<comment type="caution">
    <text evidence="9">The sequence shown here is derived from an EMBL/GenBank/DDBJ whole genome shotgun (WGS) entry which is preliminary data.</text>
</comment>
<dbReference type="GO" id="GO:0046755">
    <property type="term" value="P:viral budding"/>
    <property type="evidence" value="ECO:0007669"/>
    <property type="project" value="TreeGrafter"/>
</dbReference>
<dbReference type="GO" id="GO:0000813">
    <property type="term" value="C:ESCRT I complex"/>
    <property type="evidence" value="ECO:0007669"/>
    <property type="project" value="InterPro"/>
</dbReference>
<gene>
    <name evidence="9" type="ORF">OFUS_LOCUS13557</name>
</gene>
<dbReference type="AlphaFoldDB" id="A0A8J1YBJ9"/>
<evidence type="ECO:0000313" key="9">
    <source>
        <dbReference type="EMBL" id="CAH1787942.1"/>
    </source>
</evidence>
<dbReference type="InterPro" id="IPR023340">
    <property type="entry name" value="UMA"/>
</dbReference>
<comment type="subcellular location">
    <subcellularLocation>
        <location evidence="1">Late endosome membrane</location>
        <topology evidence="1">Peripheral membrane protein</topology>
    </subcellularLocation>
</comment>
<keyword evidence="10" id="KW-1185">Reference proteome</keyword>
<comment type="similarity">
    <text evidence="2">Belongs to the MVB12 family.</text>
</comment>
<evidence type="ECO:0000313" key="10">
    <source>
        <dbReference type="Proteomes" id="UP000749559"/>
    </source>
</evidence>
<dbReference type="GO" id="GO:0019075">
    <property type="term" value="P:virus maturation"/>
    <property type="evidence" value="ECO:0007669"/>
    <property type="project" value="TreeGrafter"/>
</dbReference>